<reference evidence="1 2" key="1">
    <citation type="submission" date="2022-01" db="EMBL/GenBank/DDBJ databases">
        <authorList>
            <person name="Xiong W."/>
            <person name="Schranz E."/>
        </authorList>
    </citation>
    <scope>NUCLEOTIDE SEQUENCE [LARGE SCALE GENOMIC DNA]</scope>
</reference>
<dbReference type="AlphaFoldDB" id="A0AAU9N3B7"/>
<name>A0AAU9N3B7_9ASTR</name>
<dbReference type="EMBL" id="CAKMRJ010003334">
    <property type="protein sequence ID" value="CAH1431433.1"/>
    <property type="molecule type" value="Genomic_DNA"/>
</dbReference>
<protein>
    <submittedName>
        <fullName evidence="1">Uncharacterized protein</fullName>
    </submittedName>
</protein>
<evidence type="ECO:0000313" key="2">
    <source>
        <dbReference type="Proteomes" id="UP001157418"/>
    </source>
</evidence>
<keyword evidence="2" id="KW-1185">Reference proteome</keyword>
<organism evidence="1 2">
    <name type="scientific">Lactuca virosa</name>
    <dbReference type="NCBI Taxonomy" id="75947"/>
    <lineage>
        <taxon>Eukaryota</taxon>
        <taxon>Viridiplantae</taxon>
        <taxon>Streptophyta</taxon>
        <taxon>Embryophyta</taxon>
        <taxon>Tracheophyta</taxon>
        <taxon>Spermatophyta</taxon>
        <taxon>Magnoliopsida</taxon>
        <taxon>eudicotyledons</taxon>
        <taxon>Gunneridae</taxon>
        <taxon>Pentapetalae</taxon>
        <taxon>asterids</taxon>
        <taxon>campanulids</taxon>
        <taxon>Asterales</taxon>
        <taxon>Asteraceae</taxon>
        <taxon>Cichorioideae</taxon>
        <taxon>Cichorieae</taxon>
        <taxon>Lactucinae</taxon>
        <taxon>Lactuca</taxon>
    </lineage>
</organism>
<evidence type="ECO:0000313" key="1">
    <source>
        <dbReference type="EMBL" id="CAH1431433.1"/>
    </source>
</evidence>
<dbReference type="Proteomes" id="UP001157418">
    <property type="component" value="Unassembled WGS sequence"/>
</dbReference>
<sequence>MDVVEEVYDGGCADTTKKSAGNGGKKKGEAQFRIIHLVNTSHVSVHRGREMRWWSVAAVKRGFRWCFIFPVVVQNSDDAGG</sequence>
<accession>A0AAU9N3B7</accession>
<comment type="caution">
    <text evidence="1">The sequence shown here is derived from an EMBL/GenBank/DDBJ whole genome shotgun (WGS) entry which is preliminary data.</text>
</comment>
<gene>
    <name evidence="1" type="ORF">LVIROSA_LOCUS18148</name>
</gene>
<proteinExistence type="predicted"/>